<keyword evidence="8" id="KW-1185">Reference proteome</keyword>
<comment type="catalytic activity">
    <reaction evidence="1 4 5">
        <text>[protein]-peptidylproline (omega=180) = [protein]-peptidylproline (omega=0)</text>
        <dbReference type="Rhea" id="RHEA:16237"/>
        <dbReference type="Rhea" id="RHEA-COMP:10747"/>
        <dbReference type="Rhea" id="RHEA-COMP:10748"/>
        <dbReference type="ChEBI" id="CHEBI:83833"/>
        <dbReference type="ChEBI" id="CHEBI:83834"/>
        <dbReference type="EC" id="5.2.1.8"/>
    </reaction>
</comment>
<dbReference type="EMBL" id="JBHLXP010000004">
    <property type="protein sequence ID" value="MFC0049858.1"/>
    <property type="molecule type" value="Genomic_DNA"/>
</dbReference>
<dbReference type="Gene3D" id="3.10.50.40">
    <property type="match status" value="1"/>
</dbReference>
<evidence type="ECO:0000256" key="4">
    <source>
        <dbReference type="PROSITE-ProRule" id="PRU00277"/>
    </source>
</evidence>
<reference evidence="7 8" key="1">
    <citation type="submission" date="2024-09" db="EMBL/GenBank/DDBJ databases">
        <authorList>
            <person name="Sun Q."/>
            <person name="Mori K."/>
        </authorList>
    </citation>
    <scope>NUCLEOTIDE SEQUENCE [LARGE SCALE GENOMIC DNA]</scope>
    <source>
        <strain evidence="7 8">KCTC 23315</strain>
    </source>
</reference>
<dbReference type="GO" id="GO:0003755">
    <property type="term" value="F:peptidyl-prolyl cis-trans isomerase activity"/>
    <property type="evidence" value="ECO:0007669"/>
    <property type="project" value="UniProtKB-EC"/>
</dbReference>
<protein>
    <recommendedName>
        <fullName evidence="5">Peptidyl-prolyl cis-trans isomerase</fullName>
        <ecNumber evidence="5">5.2.1.8</ecNumber>
    </recommendedName>
</protein>
<dbReference type="EC" id="5.2.1.8" evidence="5"/>
<evidence type="ECO:0000259" key="6">
    <source>
        <dbReference type="PROSITE" id="PS50059"/>
    </source>
</evidence>
<comment type="similarity">
    <text evidence="5">Belongs to the FKBP-type PPIase family.</text>
</comment>
<dbReference type="PROSITE" id="PS50059">
    <property type="entry name" value="FKBP_PPIASE"/>
    <property type="match status" value="1"/>
</dbReference>
<organism evidence="7 8">
    <name type="scientific">Rheinheimera tilapiae</name>
    <dbReference type="NCBI Taxonomy" id="875043"/>
    <lineage>
        <taxon>Bacteria</taxon>
        <taxon>Pseudomonadati</taxon>
        <taxon>Pseudomonadota</taxon>
        <taxon>Gammaproteobacteria</taxon>
        <taxon>Chromatiales</taxon>
        <taxon>Chromatiaceae</taxon>
        <taxon>Rheinheimera</taxon>
    </lineage>
</organism>
<name>A0ABV6BIE4_9GAMM</name>
<sequence length="115" mass="12516">MALTELIIEDLIPGSGNTVKKGGALIKAHYRGYLADGTEFDSSYRHSAPFETVLSKNRVIQGWVQGLIGMQVGGTRKLQVPAALAYGERQIGTMIPPNSDLTFVIELLEALNRDD</sequence>
<evidence type="ECO:0000256" key="2">
    <source>
        <dbReference type="ARBA" id="ARBA00023110"/>
    </source>
</evidence>
<feature type="domain" description="PPIase FKBP-type" evidence="6">
    <location>
        <begin position="23"/>
        <end position="111"/>
    </location>
</feature>
<dbReference type="InterPro" id="IPR046357">
    <property type="entry name" value="PPIase_dom_sf"/>
</dbReference>
<dbReference type="SUPFAM" id="SSF54534">
    <property type="entry name" value="FKBP-like"/>
    <property type="match status" value="1"/>
</dbReference>
<evidence type="ECO:0000256" key="3">
    <source>
        <dbReference type="ARBA" id="ARBA00023235"/>
    </source>
</evidence>
<proteinExistence type="inferred from homology"/>
<keyword evidence="2 4" id="KW-0697">Rotamase</keyword>
<dbReference type="PANTHER" id="PTHR45779:SF7">
    <property type="entry name" value="PEPTIDYLPROLYL ISOMERASE"/>
    <property type="match status" value="1"/>
</dbReference>
<gene>
    <name evidence="7" type="ORF">ACFFJP_16275</name>
</gene>
<evidence type="ECO:0000256" key="1">
    <source>
        <dbReference type="ARBA" id="ARBA00000971"/>
    </source>
</evidence>
<evidence type="ECO:0000313" key="8">
    <source>
        <dbReference type="Proteomes" id="UP001589813"/>
    </source>
</evidence>
<dbReference type="Pfam" id="PF00254">
    <property type="entry name" value="FKBP_C"/>
    <property type="match status" value="1"/>
</dbReference>
<keyword evidence="3 4" id="KW-0413">Isomerase</keyword>
<dbReference type="Proteomes" id="UP001589813">
    <property type="component" value="Unassembled WGS sequence"/>
</dbReference>
<evidence type="ECO:0000313" key="7">
    <source>
        <dbReference type="EMBL" id="MFC0049858.1"/>
    </source>
</evidence>
<comment type="caution">
    <text evidence="7">The sequence shown here is derived from an EMBL/GenBank/DDBJ whole genome shotgun (WGS) entry which is preliminary data.</text>
</comment>
<dbReference type="RefSeq" id="WP_377246514.1">
    <property type="nucleotide sequence ID" value="NZ_JBHLXP010000004.1"/>
</dbReference>
<dbReference type="PANTHER" id="PTHR45779">
    <property type="entry name" value="PEPTIDYLPROLYL ISOMERASE"/>
    <property type="match status" value="1"/>
</dbReference>
<evidence type="ECO:0000256" key="5">
    <source>
        <dbReference type="RuleBase" id="RU003915"/>
    </source>
</evidence>
<dbReference type="InterPro" id="IPR001179">
    <property type="entry name" value="PPIase_FKBP_dom"/>
</dbReference>
<dbReference type="InterPro" id="IPR044609">
    <property type="entry name" value="FKBP2/11"/>
</dbReference>
<accession>A0ABV6BIE4</accession>